<dbReference type="InterPro" id="IPR014963">
    <property type="entry name" value="UPF0302_N"/>
</dbReference>
<dbReference type="InterPro" id="IPR014957">
    <property type="entry name" value="IDEAL_dom"/>
</dbReference>
<dbReference type="PIRSF" id="PIRSF007165">
    <property type="entry name" value="UCP007165"/>
    <property type="match status" value="1"/>
</dbReference>
<dbReference type="AlphaFoldDB" id="A0AA43RJX4"/>
<dbReference type="EMBL" id="JAUNQW010000002">
    <property type="protein sequence ID" value="MDO5456855.1"/>
    <property type="molecule type" value="Genomic_DNA"/>
</dbReference>
<dbReference type="Pfam" id="PF08858">
    <property type="entry name" value="IDEAL"/>
    <property type="match status" value="1"/>
</dbReference>
<dbReference type="HAMAP" id="MF_00760">
    <property type="entry name" value="UPF0302"/>
    <property type="match status" value="1"/>
</dbReference>
<name>A0AA43RJX4_9LACT</name>
<dbReference type="Pfam" id="PF08864">
    <property type="entry name" value="UPF0302"/>
    <property type="match status" value="1"/>
</dbReference>
<sequence>MKKEVSIQSKKDFIAWFLSNHSLKHRAANWILNYLKNHEIILNKIHFVENADKSPRGVIMTAKGIDYPDFQFFKDGKIFNNPEQAFHDIRLNWHYDWYIEIAFPNAWQSELYLTVLEDNPYYTWNDAVSEKTEERVNEALDDLSYGVYRNQLLDKIDDALVAGNEEDFNEYSSQLNQLDKTMK</sequence>
<evidence type="ECO:0000256" key="1">
    <source>
        <dbReference type="HAMAP-Rule" id="MF_00760"/>
    </source>
</evidence>
<feature type="domain" description="IDEAL" evidence="2">
    <location>
        <begin position="139"/>
        <end position="175"/>
    </location>
</feature>
<organism evidence="3 4">
    <name type="scientific">Atopococcus tabaci</name>
    <dbReference type="NCBI Taxonomy" id="269774"/>
    <lineage>
        <taxon>Bacteria</taxon>
        <taxon>Bacillati</taxon>
        <taxon>Bacillota</taxon>
        <taxon>Bacilli</taxon>
        <taxon>Lactobacillales</taxon>
        <taxon>Carnobacteriaceae</taxon>
        <taxon>Atopococcus</taxon>
    </lineage>
</organism>
<evidence type="ECO:0000313" key="4">
    <source>
        <dbReference type="Proteomes" id="UP001171751"/>
    </source>
</evidence>
<protein>
    <recommendedName>
        <fullName evidence="1">UPF0302 protein Q4F26_00785</fullName>
    </recommendedName>
</protein>
<accession>A0AA43RJX4</accession>
<proteinExistence type="inferred from homology"/>
<dbReference type="InterPro" id="IPR038091">
    <property type="entry name" value="UPF0302_N_sf"/>
</dbReference>
<comment type="caution">
    <text evidence="3">The sequence shown here is derived from an EMBL/GenBank/DDBJ whole genome shotgun (WGS) entry which is preliminary data.</text>
</comment>
<reference evidence="3" key="1">
    <citation type="submission" date="2023-07" db="EMBL/GenBank/DDBJ databases">
        <title>Between Cages and Wild: Unraveling the Impact of Captivity on Animal Microbiomes and Antimicrobial Resistance.</title>
        <authorList>
            <person name="Schmartz G.P."/>
            <person name="Rehner J."/>
            <person name="Schuff M.J."/>
            <person name="Becker S.L."/>
            <person name="Kravczyk M."/>
            <person name="Gurevich A."/>
            <person name="Francke R."/>
            <person name="Mueller R."/>
            <person name="Keller V."/>
            <person name="Keller A."/>
        </authorList>
    </citation>
    <scope>NUCLEOTIDE SEQUENCE</scope>
    <source>
        <strain evidence="3">S39M_St_73</strain>
    </source>
</reference>
<comment type="similarity">
    <text evidence="1">Belongs to the UPF0302 family.</text>
</comment>
<dbReference type="Gene3D" id="4.10.810.10">
    <property type="entry name" value="Virus Scaffolding Protein, Chain A"/>
    <property type="match status" value="1"/>
</dbReference>
<keyword evidence="4" id="KW-1185">Reference proteome</keyword>
<gene>
    <name evidence="3" type="ORF">Q4F26_00785</name>
</gene>
<evidence type="ECO:0000259" key="2">
    <source>
        <dbReference type="SMART" id="SM00914"/>
    </source>
</evidence>
<evidence type="ECO:0000313" key="3">
    <source>
        <dbReference type="EMBL" id="MDO5456855.1"/>
    </source>
</evidence>
<dbReference type="SMART" id="SM00914">
    <property type="entry name" value="IDEAL"/>
    <property type="match status" value="1"/>
</dbReference>
<dbReference type="Proteomes" id="UP001171751">
    <property type="component" value="Unassembled WGS sequence"/>
</dbReference>
<dbReference type="InterPro" id="IPR027393">
    <property type="entry name" value="Virus_scaffolding_prot_C"/>
</dbReference>
<dbReference type="Gene3D" id="3.40.1530.30">
    <property type="entry name" value="Uncharacterised family UPF0302, N-terminal domain"/>
    <property type="match status" value="1"/>
</dbReference>
<dbReference type="NCBIfam" id="NF002965">
    <property type="entry name" value="PRK03636.1"/>
    <property type="match status" value="1"/>
</dbReference>
<dbReference type="InterPro" id="IPR011188">
    <property type="entry name" value="UPF0302"/>
</dbReference>